<dbReference type="Gene3D" id="3.40.50.620">
    <property type="entry name" value="HUPs"/>
    <property type="match status" value="1"/>
</dbReference>
<keyword evidence="5 10" id="KW-0067">ATP-binding</keyword>
<name>A0A0G0UZK0_9BACT</name>
<organism evidence="11 12">
    <name type="scientific">Candidatus Roizmanbacteria bacterium GW2011_GWA1_41_13</name>
    <dbReference type="NCBI Taxonomy" id="1618474"/>
    <lineage>
        <taxon>Bacteria</taxon>
        <taxon>Candidatus Roizmaniibacteriota</taxon>
    </lineage>
</organism>
<evidence type="ECO:0000313" key="11">
    <source>
        <dbReference type="EMBL" id="KKR94144.1"/>
    </source>
</evidence>
<dbReference type="InterPro" id="IPR002305">
    <property type="entry name" value="aa-tRNA-synth_Ic"/>
</dbReference>
<comment type="similarity">
    <text evidence="1 10">Belongs to the class-I aminoacyl-tRNA synthetase family.</text>
</comment>
<dbReference type="NCBIfam" id="TIGR00233">
    <property type="entry name" value="trpS"/>
    <property type="match status" value="1"/>
</dbReference>
<keyword evidence="7 10" id="KW-0030">Aminoacyl-tRNA synthetase</keyword>
<evidence type="ECO:0000256" key="4">
    <source>
        <dbReference type="ARBA" id="ARBA00022741"/>
    </source>
</evidence>
<reference evidence="11 12" key="1">
    <citation type="journal article" date="2015" name="Nature">
        <title>rRNA introns, odd ribosomes, and small enigmatic genomes across a large radiation of phyla.</title>
        <authorList>
            <person name="Brown C.T."/>
            <person name="Hug L.A."/>
            <person name="Thomas B.C."/>
            <person name="Sharon I."/>
            <person name="Castelle C.J."/>
            <person name="Singh A."/>
            <person name="Wilkins M.J."/>
            <person name="Williams K.H."/>
            <person name="Banfield J.F."/>
        </authorList>
    </citation>
    <scope>NUCLEOTIDE SEQUENCE [LARGE SCALE GENOMIC DNA]</scope>
</reference>
<dbReference type="GO" id="GO:0004830">
    <property type="term" value="F:tryptophan-tRNA ligase activity"/>
    <property type="evidence" value="ECO:0007669"/>
    <property type="project" value="UniProtKB-UniRule"/>
</dbReference>
<dbReference type="GO" id="GO:0005829">
    <property type="term" value="C:cytosol"/>
    <property type="evidence" value="ECO:0007669"/>
    <property type="project" value="TreeGrafter"/>
</dbReference>
<dbReference type="PANTHER" id="PTHR43766">
    <property type="entry name" value="TRYPTOPHAN--TRNA LIGASE, MITOCHONDRIAL"/>
    <property type="match status" value="1"/>
</dbReference>
<evidence type="ECO:0000256" key="9">
    <source>
        <dbReference type="NCBIfam" id="TIGR00233"/>
    </source>
</evidence>
<dbReference type="EC" id="6.1.1.2" evidence="2 9"/>
<evidence type="ECO:0000256" key="6">
    <source>
        <dbReference type="ARBA" id="ARBA00022917"/>
    </source>
</evidence>
<evidence type="ECO:0000256" key="5">
    <source>
        <dbReference type="ARBA" id="ARBA00022840"/>
    </source>
</evidence>
<dbReference type="SUPFAM" id="SSF52374">
    <property type="entry name" value="Nucleotidylyl transferase"/>
    <property type="match status" value="1"/>
</dbReference>
<dbReference type="Pfam" id="PF00579">
    <property type="entry name" value="tRNA-synt_1b"/>
    <property type="match status" value="1"/>
</dbReference>
<dbReference type="InterPro" id="IPR014729">
    <property type="entry name" value="Rossmann-like_a/b/a_fold"/>
</dbReference>
<dbReference type="CDD" id="cd00806">
    <property type="entry name" value="TrpRS_core"/>
    <property type="match status" value="1"/>
</dbReference>
<dbReference type="InterPro" id="IPR001412">
    <property type="entry name" value="aa-tRNA-synth_I_CS"/>
</dbReference>
<dbReference type="PRINTS" id="PR01039">
    <property type="entry name" value="TRNASYNTHTRP"/>
</dbReference>
<dbReference type="Gene3D" id="1.10.240.10">
    <property type="entry name" value="Tyrosyl-Transfer RNA Synthetase"/>
    <property type="match status" value="1"/>
</dbReference>
<dbReference type="GO" id="GO:0006436">
    <property type="term" value="P:tryptophanyl-tRNA aminoacylation"/>
    <property type="evidence" value="ECO:0007669"/>
    <property type="project" value="UniProtKB-UniRule"/>
</dbReference>
<evidence type="ECO:0000256" key="1">
    <source>
        <dbReference type="ARBA" id="ARBA00005594"/>
    </source>
</evidence>
<evidence type="ECO:0000256" key="8">
    <source>
        <dbReference type="ARBA" id="ARBA00049929"/>
    </source>
</evidence>
<evidence type="ECO:0000256" key="10">
    <source>
        <dbReference type="RuleBase" id="RU363036"/>
    </source>
</evidence>
<gene>
    <name evidence="11" type="ORF">UU41_C0012G0026</name>
</gene>
<evidence type="ECO:0000256" key="2">
    <source>
        <dbReference type="ARBA" id="ARBA00013161"/>
    </source>
</evidence>
<dbReference type="PATRIC" id="fig|1618474.3.peg.497"/>
<dbReference type="Proteomes" id="UP000034961">
    <property type="component" value="Unassembled WGS sequence"/>
</dbReference>
<sequence>MTKRILTGDRPTGRLHLGHYVGTLSNRVALQSKYEMYISVVDLHSLTDRMDDPQKVKNIPDSVRELVLDYLAVGINPEKTTILLQSAIPEISELFAILMNLVTIARCERLPALKEKIRDQKIQHPSMGLLNYPILMASDILSLRAHLVPVGKDQESHIEFAREIAKTFNRLYKSRPGRDKVNDDEDAKKVFPEPEAIIGEAQTLPGTDGKAKMSKSLNNAIFLSDDERAVEEKVMSMYTDPKRTSASVPGTIEGNPLFIYHEIFNKNISEVEKFAERYRTGDVGDVEVKKALVKALNTFLNPIRFRRKNFEEQKGLIDKVLTEGTKKARVEIQNTLQIVKQSLGLPILSS</sequence>
<evidence type="ECO:0000313" key="12">
    <source>
        <dbReference type="Proteomes" id="UP000034961"/>
    </source>
</evidence>
<dbReference type="PROSITE" id="PS00178">
    <property type="entry name" value="AA_TRNA_LIGASE_I"/>
    <property type="match status" value="1"/>
</dbReference>
<protein>
    <recommendedName>
        <fullName evidence="2 9">Tryptophan--tRNA ligase</fullName>
        <ecNumber evidence="2 9">6.1.1.2</ecNumber>
    </recommendedName>
</protein>
<accession>A0A0G0UZK0</accession>
<dbReference type="AlphaFoldDB" id="A0A0G0UZK0"/>
<comment type="caution">
    <text evidence="11">The sequence shown here is derived from an EMBL/GenBank/DDBJ whole genome shotgun (WGS) entry which is preliminary data.</text>
</comment>
<evidence type="ECO:0000256" key="7">
    <source>
        <dbReference type="ARBA" id="ARBA00023146"/>
    </source>
</evidence>
<evidence type="ECO:0000256" key="3">
    <source>
        <dbReference type="ARBA" id="ARBA00022598"/>
    </source>
</evidence>
<dbReference type="GO" id="GO:0005524">
    <property type="term" value="F:ATP binding"/>
    <property type="evidence" value="ECO:0007669"/>
    <property type="project" value="UniProtKB-KW"/>
</dbReference>
<dbReference type="FunFam" id="1.10.240.10:FF:000005">
    <property type="entry name" value="Tryptophan--tRNA ligase"/>
    <property type="match status" value="1"/>
</dbReference>
<dbReference type="PANTHER" id="PTHR43766:SF1">
    <property type="entry name" value="TRYPTOPHAN--TRNA LIGASE, MITOCHONDRIAL"/>
    <property type="match status" value="1"/>
</dbReference>
<proteinExistence type="inferred from homology"/>
<dbReference type="InterPro" id="IPR002306">
    <property type="entry name" value="Trp-tRNA-ligase"/>
</dbReference>
<dbReference type="InterPro" id="IPR050203">
    <property type="entry name" value="Trp-tRNA_synthetase"/>
</dbReference>
<keyword evidence="6 10" id="KW-0648">Protein biosynthesis</keyword>
<keyword evidence="3 10" id="KW-0436">Ligase</keyword>
<dbReference type="EMBL" id="LCAN01000012">
    <property type="protein sequence ID" value="KKR94144.1"/>
    <property type="molecule type" value="Genomic_DNA"/>
</dbReference>
<keyword evidence="4 10" id="KW-0547">Nucleotide-binding</keyword>
<comment type="catalytic activity">
    <reaction evidence="8">
        <text>tRNA(Trp) + L-tryptophan + ATP = L-tryptophyl-tRNA(Trp) + AMP + diphosphate + H(+)</text>
        <dbReference type="Rhea" id="RHEA:24080"/>
        <dbReference type="Rhea" id="RHEA-COMP:9671"/>
        <dbReference type="Rhea" id="RHEA-COMP:9705"/>
        <dbReference type="ChEBI" id="CHEBI:15378"/>
        <dbReference type="ChEBI" id="CHEBI:30616"/>
        <dbReference type="ChEBI" id="CHEBI:33019"/>
        <dbReference type="ChEBI" id="CHEBI:57912"/>
        <dbReference type="ChEBI" id="CHEBI:78442"/>
        <dbReference type="ChEBI" id="CHEBI:78535"/>
        <dbReference type="ChEBI" id="CHEBI:456215"/>
        <dbReference type="EC" id="6.1.1.2"/>
    </reaction>
</comment>